<proteinExistence type="predicted"/>
<protein>
    <submittedName>
        <fullName evidence="2">Uncharacterized protein</fullName>
    </submittedName>
</protein>
<dbReference type="Proteomes" id="UP000439986">
    <property type="component" value="Unassembled WGS sequence"/>
</dbReference>
<keyword evidence="1" id="KW-0812">Transmembrane</keyword>
<dbReference type="AlphaFoldDB" id="A0A844CRW7"/>
<comment type="caution">
    <text evidence="2">The sequence shown here is derived from an EMBL/GenBank/DDBJ whole genome shotgun (WGS) entry which is preliminary data.</text>
</comment>
<gene>
    <name evidence="2" type="ORF">GJ698_02875</name>
</gene>
<reference evidence="2 3" key="1">
    <citation type="submission" date="2019-11" db="EMBL/GenBank/DDBJ databases">
        <title>Novel species isolated from a subtropical stream in China.</title>
        <authorList>
            <person name="Lu H."/>
        </authorList>
    </citation>
    <scope>NUCLEOTIDE SEQUENCE [LARGE SCALE GENOMIC DNA]</scope>
    <source>
        <strain evidence="2 3">FT26W</strain>
    </source>
</reference>
<organism evidence="2 3">
    <name type="scientific">Duganella aquatilis</name>
    <dbReference type="NCBI Taxonomy" id="2666082"/>
    <lineage>
        <taxon>Bacteria</taxon>
        <taxon>Pseudomonadati</taxon>
        <taxon>Pseudomonadota</taxon>
        <taxon>Betaproteobacteria</taxon>
        <taxon>Burkholderiales</taxon>
        <taxon>Oxalobacteraceae</taxon>
        <taxon>Telluria group</taxon>
        <taxon>Duganella</taxon>
    </lineage>
</organism>
<feature type="transmembrane region" description="Helical" evidence="1">
    <location>
        <begin position="207"/>
        <end position="228"/>
    </location>
</feature>
<keyword evidence="1" id="KW-1133">Transmembrane helix</keyword>
<evidence type="ECO:0000313" key="3">
    <source>
        <dbReference type="Proteomes" id="UP000439986"/>
    </source>
</evidence>
<name>A0A844CRW7_9BURK</name>
<dbReference type="EMBL" id="WKJL01000001">
    <property type="protein sequence ID" value="MRW83033.1"/>
    <property type="molecule type" value="Genomic_DNA"/>
</dbReference>
<feature type="transmembrane region" description="Helical" evidence="1">
    <location>
        <begin position="44"/>
        <end position="62"/>
    </location>
</feature>
<evidence type="ECO:0000256" key="1">
    <source>
        <dbReference type="SAM" id="Phobius"/>
    </source>
</evidence>
<evidence type="ECO:0000313" key="2">
    <source>
        <dbReference type="EMBL" id="MRW83033.1"/>
    </source>
</evidence>
<dbReference type="RefSeq" id="WP_154356057.1">
    <property type="nucleotide sequence ID" value="NZ_WKJL01000001.1"/>
</dbReference>
<feature type="transmembrane region" description="Helical" evidence="1">
    <location>
        <begin position="6"/>
        <end position="23"/>
    </location>
</feature>
<keyword evidence="3" id="KW-1185">Reference proteome</keyword>
<accession>A0A844CRW7</accession>
<keyword evidence="1" id="KW-0472">Membrane</keyword>
<sequence>MLATLGYIFLDATIFVFLVNFSFPLARFAAIDSDTPLTPPPQRYVITSNLMLAFLGLAGLVAWQSKSIYAPTFLMMHLGAVLCAAYSDPKHVERRPGETFSKFSVRYLVEQGQRALLGKVVLLMAAVVTPYVAPETWHLPALCAALGFANGKVARCAAKSRILVGASERGQLYSIWQDIGMTAQARAWFLSIPSAIAIYTLGARPEAWSALAGYSLLSGVIAGIKLILGSEQE</sequence>
<feature type="transmembrane region" description="Helical" evidence="1">
    <location>
        <begin position="179"/>
        <end position="201"/>
    </location>
</feature>